<dbReference type="Pfam" id="PF17680">
    <property type="entry name" value="FlgO"/>
    <property type="match status" value="1"/>
</dbReference>
<organism evidence="2 3">
    <name type="scientific">Desulfofustis limnaeus</name>
    <dbReference type="NCBI Taxonomy" id="2740163"/>
    <lineage>
        <taxon>Bacteria</taxon>
        <taxon>Pseudomonadati</taxon>
        <taxon>Thermodesulfobacteriota</taxon>
        <taxon>Desulfobulbia</taxon>
        <taxon>Desulfobulbales</taxon>
        <taxon>Desulfocapsaceae</taxon>
        <taxon>Desulfofustis</taxon>
    </lineage>
</organism>
<evidence type="ECO:0000313" key="2">
    <source>
        <dbReference type="EMBL" id="BDD87059.1"/>
    </source>
</evidence>
<keyword evidence="3" id="KW-1185">Reference proteome</keyword>
<sequence length="217" mass="24484">MHIQRPSSTARSQLHSRLSTLVLVVLLLSGCAAFNETRLEDQLGREVNLIEFANDIADDLVREAFPPLLPRQPQLPILTTTFVDNNQLEKTSHFGRLLQEHITARFVRNGYAVKEIKLRSELVIEPQSGETILSRRLDLLKDIQPAQALLVGTLSISQRTMYISARLVNPTTADILSAGTYRLYMDKNVLAMFGLRTAGDDTDIKKPEEPLVNRIFY</sequence>
<dbReference type="RefSeq" id="WP_284154102.1">
    <property type="nucleotide sequence ID" value="NZ_AP025516.1"/>
</dbReference>
<dbReference type="PROSITE" id="PS51257">
    <property type="entry name" value="PROKAR_LIPOPROTEIN"/>
    <property type="match status" value="1"/>
</dbReference>
<dbReference type="EMBL" id="AP025516">
    <property type="protein sequence ID" value="BDD87059.1"/>
    <property type="molecule type" value="Genomic_DNA"/>
</dbReference>
<dbReference type="InterPro" id="IPR041215">
    <property type="entry name" value="FlgO_dom"/>
</dbReference>
<evidence type="ECO:0000313" key="3">
    <source>
        <dbReference type="Proteomes" id="UP000830055"/>
    </source>
</evidence>
<proteinExistence type="predicted"/>
<accession>A0ABM7W856</accession>
<feature type="domain" description="FlgO" evidence="1">
    <location>
        <begin position="55"/>
        <end position="186"/>
    </location>
</feature>
<name>A0ABM7W856_9BACT</name>
<gene>
    <name evidence="2" type="ORF">DPPLL_14240</name>
</gene>
<evidence type="ECO:0000259" key="1">
    <source>
        <dbReference type="Pfam" id="PF17680"/>
    </source>
</evidence>
<reference evidence="2 3" key="1">
    <citation type="submission" date="2022-01" db="EMBL/GenBank/DDBJ databases">
        <title>Desulfofustis limnae sp. nov., a novel mesophilic sulfate-reducing bacterium isolated from marsh soil.</title>
        <authorList>
            <person name="Watanabe M."/>
            <person name="Takahashi A."/>
            <person name="Kojima H."/>
            <person name="Fukui M."/>
        </authorList>
    </citation>
    <scope>NUCLEOTIDE SEQUENCE [LARGE SCALE GENOMIC DNA]</scope>
    <source>
        <strain evidence="2 3">PPLL</strain>
    </source>
</reference>
<protein>
    <recommendedName>
        <fullName evidence="1">FlgO domain-containing protein</fullName>
    </recommendedName>
</protein>
<dbReference type="Proteomes" id="UP000830055">
    <property type="component" value="Chromosome"/>
</dbReference>